<organism evidence="2 3">
    <name type="scientific">Caenorhabditis japonica</name>
    <dbReference type="NCBI Taxonomy" id="281687"/>
    <lineage>
        <taxon>Eukaryota</taxon>
        <taxon>Metazoa</taxon>
        <taxon>Ecdysozoa</taxon>
        <taxon>Nematoda</taxon>
        <taxon>Chromadorea</taxon>
        <taxon>Rhabditida</taxon>
        <taxon>Rhabditina</taxon>
        <taxon>Rhabditomorpha</taxon>
        <taxon>Rhabditoidea</taxon>
        <taxon>Rhabditidae</taxon>
        <taxon>Peloderinae</taxon>
        <taxon>Caenorhabditis</taxon>
    </lineage>
</organism>
<evidence type="ECO:0000313" key="2">
    <source>
        <dbReference type="EnsemblMetazoa" id="CJA43318.1"/>
    </source>
</evidence>
<accession>A0A8R1IXQ0</accession>
<feature type="region of interest" description="Disordered" evidence="1">
    <location>
        <begin position="1"/>
        <end position="46"/>
    </location>
</feature>
<protein>
    <submittedName>
        <fullName evidence="2">Uncharacterized protein</fullName>
    </submittedName>
</protein>
<evidence type="ECO:0000313" key="3">
    <source>
        <dbReference type="Proteomes" id="UP000005237"/>
    </source>
</evidence>
<name>A0A8R1IXQ0_CAEJA</name>
<dbReference type="Proteomes" id="UP000005237">
    <property type="component" value="Unassembled WGS sequence"/>
</dbReference>
<feature type="compositionally biased region" description="Basic and acidic residues" evidence="1">
    <location>
        <begin position="37"/>
        <end position="46"/>
    </location>
</feature>
<reference evidence="2" key="2">
    <citation type="submission" date="2022-06" db="UniProtKB">
        <authorList>
            <consortium name="EnsemblMetazoa"/>
        </authorList>
    </citation>
    <scope>IDENTIFICATION</scope>
    <source>
        <strain evidence="2">DF5081</strain>
    </source>
</reference>
<evidence type="ECO:0000256" key="1">
    <source>
        <dbReference type="SAM" id="MobiDB-lite"/>
    </source>
</evidence>
<feature type="compositionally biased region" description="Polar residues" evidence="1">
    <location>
        <begin position="16"/>
        <end position="28"/>
    </location>
</feature>
<reference evidence="3" key="1">
    <citation type="submission" date="2010-08" db="EMBL/GenBank/DDBJ databases">
        <authorList>
            <consortium name="Caenorhabditis japonica Sequencing Consortium"/>
            <person name="Wilson R.K."/>
        </authorList>
    </citation>
    <scope>NUCLEOTIDE SEQUENCE [LARGE SCALE GENOMIC DNA]</scope>
    <source>
        <strain evidence="3">DF5081</strain>
    </source>
</reference>
<proteinExistence type="predicted"/>
<keyword evidence="3" id="KW-1185">Reference proteome</keyword>
<dbReference type="EnsemblMetazoa" id="CJA43318.1">
    <property type="protein sequence ID" value="CJA43318.1"/>
    <property type="gene ID" value="WBGene00219166"/>
</dbReference>
<sequence length="46" mass="5197">MQRDGLQESDVDIRSNYDQMPQQITRSVALSGEPAGEIEKKECLTE</sequence>
<feature type="compositionally biased region" description="Basic and acidic residues" evidence="1">
    <location>
        <begin position="1"/>
        <end position="15"/>
    </location>
</feature>